<evidence type="ECO:0000259" key="3">
    <source>
        <dbReference type="PROSITE" id="PS50011"/>
    </source>
</evidence>
<reference evidence="5" key="1">
    <citation type="submission" date="2025-08" db="UniProtKB">
        <authorList>
            <consortium name="RefSeq"/>
        </authorList>
    </citation>
    <scope>IDENTIFICATION</scope>
</reference>
<evidence type="ECO:0000256" key="2">
    <source>
        <dbReference type="ARBA" id="ARBA00022840"/>
    </source>
</evidence>
<feature type="domain" description="Protein kinase" evidence="3">
    <location>
        <begin position="24"/>
        <end position="289"/>
    </location>
</feature>
<organism evidence="4 5">
    <name type="scientific">Aplysia californica</name>
    <name type="common">California sea hare</name>
    <dbReference type="NCBI Taxonomy" id="6500"/>
    <lineage>
        <taxon>Eukaryota</taxon>
        <taxon>Metazoa</taxon>
        <taxon>Spiralia</taxon>
        <taxon>Lophotrochozoa</taxon>
        <taxon>Mollusca</taxon>
        <taxon>Gastropoda</taxon>
        <taxon>Heterobranchia</taxon>
        <taxon>Euthyneura</taxon>
        <taxon>Tectipleura</taxon>
        <taxon>Aplysiida</taxon>
        <taxon>Aplysioidea</taxon>
        <taxon>Aplysiidae</taxon>
        <taxon>Aplysia</taxon>
    </lineage>
</organism>
<evidence type="ECO:0000313" key="5">
    <source>
        <dbReference type="RefSeq" id="XP_005111314.3"/>
    </source>
</evidence>
<dbReference type="GeneID" id="101855384"/>
<dbReference type="SMART" id="SM00220">
    <property type="entry name" value="S_TKc"/>
    <property type="match status" value="1"/>
</dbReference>
<dbReference type="SUPFAM" id="SSF56112">
    <property type="entry name" value="Protein kinase-like (PK-like)"/>
    <property type="match status" value="1"/>
</dbReference>
<dbReference type="RefSeq" id="XP_005111314.3">
    <property type="nucleotide sequence ID" value="XM_005111257.3"/>
</dbReference>
<keyword evidence="1" id="KW-0547">Nucleotide-binding</keyword>
<keyword evidence="4" id="KW-1185">Reference proteome</keyword>
<gene>
    <name evidence="5" type="primary">LOC101855384</name>
</gene>
<sequence length="299" mass="33657">MLSLVYSNILTRNLNIFSTMESLTIPDVPLISGDFLSTMKLTLVKEICRKKKTPVQVLEVTLQEEPSVHKAIKKIGRFNAKGCDCWFNILREVSVMNSVSHPHVMKMDWAVRCEDYVAICMPLCPRGHLGRSCVRLSQEQIERCFVQIACALRYLHDKRIVHGDVKPENIFLDSADNAYLGDFGTSYLLQLGQDLVSKWKGSRGFVPPDAMHTGPCAVNPFLAEAYALGATLWAVFFKVKPVGEDLLATVESCSVMPDTYRAILMRLVQKKAELRHSIHALLAFIHVHTDRLRGLIDSL</sequence>
<dbReference type="InterPro" id="IPR008271">
    <property type="entry name" value="Ser/Thr_kinase_AS"/>
</dbReference>
<dbReference type="PANTHER" id="PTHR24346:SF30">
    <property type="entry name" value="MATERNAL EMBRYONIC LEUCINE ZIPPER KINASE"/>
    <property type="match status" value="1"/>
</dbReference>
<dbReference type="PROSITE" id="PS50011">
    <property type="entry name" value="PROTEIN_KINASE_DOM"/>
    <property type="match status" value="1"/>
</dbReference>
<dbReference type="Pfam" id="PF00069">
    <property type="entry name" value="Pkinase"/>
    <property type="match status" value="1"/>
</dbReference>
<dbReference type="PROSITE" id="PS00108">
    <property type="entry name" value="PROTEIN_KINASE_ST"/>
    <property type="match status" value="1"/>
</dbReference>
<dbReference type="Proteomes" id="UP000694888">
    <property type="component" value="Unplaced"/>
</dbReference>
<evidence type="ECO:0000256" key="1">
    <source>
        <dbReference type="ARBA" id="ARBA00022741"/>
    </source>
</evidence>
<dbReference type="PANTHER" id="PTHR24346">
    <property type="entry name" value="MAP/MICROTUBULE AFFINITY-REGULATING KINASE"/>
    <property type="match status" value="1"/>
</dbReference>
<protein>
    <submittedName>
        <fullName evidence="5">CBL-interacting protein kinase 24-like</fullName>
    </submittedName>
</protein>
<name>A0ABM0K8G8_APLCA</name>
<keyword evidence="2" id="KW-0067">ATP-binding</keyword>
<evidence type="ECO:0000313" key="4">
    <source>
        <dbReference type="Proteomes" id="UP000694888"/>
    </source>
</evidence>
<dbReference type="InterPro" id="IPR000719">
    <property type="entry name" value="Prot_kinase_dom"/>
</dbReference>
<dbReference type="InterPro" id="IPR011009">
    <property type="entry name" value="Kinase-like_dom_sf"/>
</dbReference>
<accession>A0ABM0K8G8</accession>
<dbReference type="Gene3D" id="1.10.510.10">
    <property type="entry name" value="Transferase(Phosphotransferase) domain 1"/>
    <property type="match status" value="1"/>
</dbReference>
<proteinExistence type="predicted"/>
<dbReference type="CDD" id="cd00180">
    <property type="entry name" value="PKc"/>
    <property type="match status" value="1"/>
</dbReference>